<dbReference type="RefSeq" id="WP_164693589.1">
    <property type="nucleotide sequence ID" value="NZ_JAAIKB010000002.1"/>
</dbReference>
<reference evidence="2 3" key="2">
    <citation type="submission" date="2020-03" db="EMBL/GenBank/DDBJ databases">
        <title>Roseomonas stagni sp. nov., isolated from pond water in Japan.</title>
        <authorList>
            <person name="Furuhata K."/>
            <person name="Miyamoto H."/>
            <person name="Goto K."/>
        </authorList>
    </citation>
    <scope>NUCLEOTIDE SEQUENCE [LARGE SCALE GENOMIC DNA]</scope>
    <source>
        <strain evidence="2 3">PeD5</strain>
    </source>
</reference>
<accession>A0A6M1LHC0</accession>
<protein>
    <submittedName>
        <fullName evidence="2">Uncharacterized protein</fullName>
    </submittedName>
</protein>
<reference evidence="2 3" key="1">
    <citation type="submission" date="2020-02" db="EMBL/GenBank/DDBJ databases">
        <authorList>
            <person name="Kim H.M."/>
            <person name="Jeon C.O."/>
        </authorList>
    </citation>
    <scope>NUCLEOTIDE SEQUENCE [LARGE SCALE GENOMIC DNA]</scope>
    <source>
        <strain evidence="2 3">PeD5</strain>
    </source>
</reference>
<name>A0A6M1LHC0_9PROT</name>
<comment type="caution">
    <text evidence="2">The sequence shown here is derived from an EMBL/GenBank/DDBJ whole genome shotgun (WGS) entry which is preliminary data.</text>
</comment>
<dbReference type="AlphaFoldDB" id="A0A6M1LHC0"/>
<dbReference type="Proteomes" id="UP000475385">
    <property type="component" value="Unassembled WGS sequence"/>
</dbReference>
<sequence length="76" mass="7936">MTTETRLAAMQAADAARRAAVKVCAEAPIGSAQYRAAARTLEALSDLAKALAQTKITPTPQPVETAEDEATRSGLH</sequence>
<feature type="region of interest" description="Disordered" evidence="1">
    <location>
        <begin position="55"/>
        <end position="76"/>
    </location>
</feature>
<evidence type="ECO:0000313" key="3">
    <source>
        <dbReference type="Proteomes" id="UP000475385"/>
    </source>
</evidence>
<evidence type="ECO:0000256" key="1">
    <source>
        <dbReference type="SAM" id="MobiDB-lite"/>
    </source>
</evidence>
<evidence type="ECO:0000313" key="2">
    <source>
        <dbReference type="EMBL" id="NGM19706.1"/>
    </source>
</evidence>
<keyword evidence="3" id="KW-1185">Reference proteome</keyword>
<organism evidence="2 3">
    <name type="scientific">Falsiroseomonas algicola</name>
    <dbReference type="NCBI Taxonomy" id="2716930"/>
    <lineage>
        <taxon>Bacteria</taxon>
        <taxon>Pseudomonadati</taxon>
        <taxon>Pseudomonadota</taxon>
        <taxon>Alphaproteobacteria</taxon>
        <taxon>Acetobacterales</taxon>
        <taxon>Roseomonadaceae</taxon>
        <taxon>Falsiroseomonas</taxon>
    </lineage>
</organism>
<proteinExistence type="predicted"/>
<gene>
    <name evidence="2" type="ORF">G3576_06745</name>
</gene>
<dbReference type="EMBL" id="JAAIKB010000002">
    <property type="protein sequence ID" value="NGM19706.1"/>
    <property type="molecule type" value="Genomic_DNA"/>
</dbReference>